<keyword evidence="2" id="KW-1185">Reference proteome</keyword>
<comment type="caution">
    <text evidence="1">The sequence shown here is derived from an EMBL/GenBank/DDBJ whole genome shotgun (WGS) entry which is preliminary data.</text>
</comment>
<organism evidence="1 2">
    <name type="scientific">Lipomyces orientalis</name>
    <dbReference type="NCBI Taxonomy" id="1233043"/>
    <lineage>
        <taxon>Eukaryota</taxon>
        <taxon>Fungi</taxon>
        <taxon>Dikarya</taxon>
        <taxon>Ascomycota</taxon>
        <taxon>Saccharomycotina</taxon>
        <taxon>Lipomycetes</taxon>
        <taxon>Lipomycetales</taxon>
        <taxon>Lipomycetaceae</taxon>
        <taxon>Lipomyces</taxon>
    </lineage>
</organism>
<sequence>MASYNTNTSYAIQPLLEKLSSEDSDFRFMSLSDLHTILSNKTVALASDSTTTINRIVDGVLKSLSDNNAEVQNLAVKCLAPLTARINDTQLTNVLNRLSSFSTTESDGSLASTALRTIITNVPATNTVGKIFVGRLLHTLLPNLRNSTDSVDVLVDLVNRFGASLTYEQVGETQHALIGVLETGKGLVRKRAVGALGALSNHLTPKLWDNMMKYLIDSFSRGVPADRLRILVSVCGTLCKTNSVRLSPYLGPLTESVLKSLEVEDDDVRESALITLDTFVGLCSTEMAAFSGDIIAVGSRFVKFDPNYAAVEEDEEEMDDADDDEDEDNELDGEYDEDDAFSDEDDVSWRLRRCAAKLLATLIETRPDLLSHLYTSVAPLLISRFKEREETVRVEVLNTFAALVRQTASTATAAAAASSSRRKRRMSDDSMILESDPRRQLPDLSGRVFKLLSQHLLKISSLPSKQACLTVATETVAVLPSLPYEFSLFIPTIEPAMSQSTLRTSIIHFVSILVTNHSLEQLAEYLPTIVSIVVAGADDKFYKISSEALAAAGDVIILITTTSNVDTSKYITQLHEIVVAKATASESDLEVREKAIMAIGQLLIYARDALSKTEIDADAVILLDRLKNETTRPATIRSIENIGASPSADASLFDKNWVIEVVIELAGLLRKSNRALRASALSALKVVTEKFMSQIDEATATGLVSVLRGVIVEDDLQFLGPALSILTTLVTALGTLHGDITDILVDLVPKLATPITTGPLLALFSALARAGQGQLLFSALSNEDILITPTGAKALAVVIVRGGLVDEKVAQIKAEASRTDNDAGARSALMVLGEIAKLVGGSLPKDLLSLDFLFRQFATPSDEVRVTAAQTMGAIAASNVDTYVPLIISQLTPESTNAKLLVVALKEIVVLNSTTKARALALAPYTADLWMRLFALDLGASSKIGGGENSSLKLIAAECIGRLTTLEPAKFIPNLQLLLRSNDVGTRSVIISAVRFLFSQNDASATLADESASADELLRPVVVDFFALLEDSDLENRRLATSAIASVAHNKPNLLADHLARVLGLLFQDTFARPELVREVQMGPFKHKVDDGLDVRKAAYDSLYAMLVAFAQQRKAELQLDVMIERAIGGLDDDHDIKITSCVMIGKIAEIDPSVVATKLDVLAKKFTDVLSLKLKETAIKQEVEKHGELQRRAIRTSQQIQSAFAAAEKSTEAVTASTDISPAWAKYVTETLRTKTAVGGDQVMR</sequence>
<dbReference type="Proteomes" id="UP001489719">
    <property type="component" value="Unassembled WGS sequence"/>
</dbReference>
<name>A0ACC3TRH5_9ASCO</name>
<reference evidence="2" key="1">
    <citation type="journal article" date="2024" name="Front. Bioeng. Biotechnol.">
        <title>Genome-scale model development and genomic sequencing of the oleaginous clade Lipomyces.</title>
        <authorList>
            <person name="Czajka J.J."/>
            <person name="Han Y."/>
            <person name="Kim J."/>
            <person name="Mondo S.J."/>
            <person name="Hofstad B.A."/>
            <person name="Robles A."/>
            <person name="Haridas S."/>
            <person name="Riley R."/>
            <person name="LaButti K."/>
            <person name="Pangilinan J."/>
            <person name="Andreopoulos W."/>
            <person name="Lipzen A."/>
            <person name="Yan J."/>
            <person name="Wang M."/>
            <person name="Ng V."/>
            <person name="Grigoriev I.V."/>
            <person name="Spatafora J.W."/>
            <person name="Magnuson J.K."/>
            <person name="Baker S.E."/>
            <person name="Pomraning K.R."/>
        </authorList>
    </citation>
    <scope>NUCLEOTIDE SEQUENCE [LARGE SCALE GENOMIC DNA]</scope>
    <source>
        <strain evidence="2">CBS 10300</strain>
    </source>
</reference>
<accession>A0ACC3TRH5</accession>
<evidence type="ECO:0000313" key="2">
    <source>
        <dbReference type="Proteomes" id="UP001489719"/>
    </source>
</evidence>
<evidence type="ECO:0000313" key="1">
    <source>
        <dbReference type="EMBL" id="KAK9323361.1"/>
    </source>
</evidence>
<dbReference type="EMBL" id="MU970062">
    <property type="protein sequence ID" value="KAK9323361.1"/>
    <property type="molecule type" value="Genomic_DNA"/>
</dbReference>
<proteinExistence type="predicted"/>
<protein>
    <submittedName>
        <fullName evidence="1">Armadillo-type protein</fullName>
    </submittedName>
</protein>
<gene>
    <name evidence="1" type="ORF">V1517DRAFT_320543</name>
</gene>